<dbReference type="InterPro" id="IPR037523">
    <property type="entry name" value="VOC_core"/>
</dbReference>
<accession>A0A3L8PYP3</accession>
<dbReference type="InterPro" id="IPR051785">
    <property type="entry name" value="MMCE/EMCE_epimerase"/>
</dbReference>
<dbReference type="GO" id="GO:0046872">
    <property type="term" value="F:metal ion binding"/>
    <property type="evidence" value="ECO:0007669"/>
    <property type="project" value="UniProtKB-KW"/>
</dbReference>
<comment type="caution">
    <text evidence="3">The sequence shown here is derived from an EMBL/GenBank/DDBJ whole genome shotgun (WGS) entry which is preliminary data.</text>
</comment>
<dbReference type="InterPro" id="IPR004360">
    <property type="entry name" value="Glyas_Fos-R_dOase_dom"/>
</dbReference>
<keyword evidence="4" id="KW-1185">Reference proteome</keyword>
<dbReference type="Proteomes" id="UP000281474">
    <property type="component" value="Unassembled WGS sequence"/>
</dbReference>
<evidence type="ECO:0000313" key="4">
    <source>
        <dbReference type="Proteomes" id="UP000281474"/>
    </source>
</evidence>
<feature type="domain" description="VOC" evidence="2">
    <location>
        <begin position="6"/>
        <end position="150"/>
    </location>
</feature>
<dbReference type="RefSeq" id="WP_121838303.1">
    <property type="nucleotide sequence ID" value="NZ_ML014765.1"/>
</dbReference>
<keyword evidence="1" id="KW-0479">Metal-binding</keyword>
<dbReference type="PANTHER" id="PTHR43048:SF3">
    <property type="entry name" value="METHYLMALONYL-COA EPIMERASE, MITOCHONDRIAL"/>
    <property type="match status" value="1"/>
</dbReference>
<dbReference type="PANTHER" id="PTHR43048">
    <property type="entry name" value="METHYLMALONYL-COA EPIMERASE"/>
    <property type="match status" value="1"/>
</dbReference>
<dbReference type="AlphaFoldDB" id="A0A3L8PYP3"/>
<reference evidence="3 4" key="1">
    <citation type="submission" date="2018-09" db="EMBL/GenBank/DDBJ databases">
        <title>Phylogeny of the Shewanellaceae, and recommendation for two new genera, Pseudoshewanella and Parashewanella.</title>
        <authorList>
            <person name="Wang G."/>
        </authorList>
    </citation>
    <scope>NUCLEOTIDE SEQUENCE [LARGE SCALE GENOMIC DNA]</scope>
    <source>
        <strain evidence="3 4">C51</strain>
    </source>
</reference>
<dbReference type="GO" id="GO:0004493">
    <property type="term" value="F:methylmalonyl-CoA epimerase activity"/>
    <property type="evidence" value="ECO:0007669"/>
    <property type="project" value="TreeGrafter"/>
</dbReference>
<dbReference type="SUPFAM" id="SSF54593">
    <property type="entry name" value="Glyoxalase/Bleomycin resistance protein/Dihydroxybiphenyl dioxygenase"/>
    <property type="match status" value="1"/>
</dbReference>
<evidence type="ECO:0000256" key="1">
    <source>
        <dbReference type="ARBA" id="ARBA00022723"/>
    </source>
</evidence>
<dbReference type="Pfam" id="PF00903">
    <property type="entry name" value="Glyoxalase"/>
    <property type="match status" value="1"/>
</dbReference>
<evidence type="ECO:0000313" key="3">
    <source>
        <dbReference type="EMBL" id="RLV60405.1"/>
    </source>
</evidence>
<dbReference type="EMBL" id="QZEI01000016">
    <property type="protein sequence ID" value="RLV60405.1"/>
    <property type="molecule type" value="Genomic_DNA"/>
</dbReference>
<dbReference type="PROSITE" id="PS51819">
    <property type="entry name" value="VOC"/>
    <property type="match status" value="1"/>
</dbReference>
<evidence type="ECO:0000259" key="2">
    <source>
        <dbReference type="PROSITE" id="PS51819"/>
    </source>
</evidence>
<name>A0A3L8PYP3_9GAMM</name>
<proteinExistence type="predicted"/>
<dbReference type="InterPro" id="IPR029068">
    <property type="entry name" value="Glyas_Bleomycin-R_OHBP_Dase"/>
</dbReference>
<protein>
    <submittedName>
        <fullName evidence="3">Bleomycin resistance protein</fullName>
    </submittedName>
</protein>
<sequence length="191" mass="21864">MIQFEGFSHINIVVNDLEQALAFYQTVFGAIPQQSFPHFKNIGFSRSAGFIEQPEKVDVTITFLEIPNTGVYLELMEYHQPVGRQEVTFKATNDVGNVGHIALKVSNIEAAFEFVKAQKDVTLISQDINYQPYKIDTITPDDFYFFDKEQEANLEAKQEVCDVVSNIKYFYFIDPYGVQWELEQGHLDIGS</sequence>
<dbReference type="OrthoDB" id="9797882at2"/>
<gene>
    <name evidence="3" type="ORF">D5018_07035</name>
</gene>
<dbReference type="Gene3D" id="3.10.180.10">
    <property type="entry name" value="2,3-Dihydroxybiphenyl 1,2-Dioxygenase, domain 1"/>
    <property type="match status" value="1"/>
</dbReference>
<dbReference type="GO" id="GO:0046491">
    <property type="term" value="P:L-methylmalonyl-CoA metabolic process"/>
    <property type="evidence" value="ECO:0007669"/>
    <property type="project" value="TreeGrafter"/>
</dbReference>
<organism evidence="3 4">
    <name type="scientific">Parashewanella curva</name>
    <dbReference type="NCBI Taxonomy" id="2338552"/>
    <lineage>
        <taxon>Bacteria</taxon>
        <taxon>Pseudomonadati</taxon>
        <taxon>Pseudomonadota</taxon>
        <taxon>Gammaproteobacteria</taxon>
        <taxon>Alteromonadales</taxon>
        <taxon>Shewanellaceae</taxon>
        <taxon>Parashewanella</taxon>
    </lineage>
</organism>